<dbReference type="EMBL" id="JAUYZG010000008">
    <property type="protein sequence ID" value="KAK2900867.1"/>
    <property type="molecule type" value="Genomic_DNA"/>
</dbReference>
<gene>
    <name evidence="1" type="ORF">Q8A67_008982</name>
</gene>
<protein>
    <submittedName>
        <fullName evidence="1">Uncharacterized protein</fullName>
    </submittedName>
</protein>
<evidence type="ECO:0000313" key="1">
    <source>
        <dbReference type="EMBL" id="KAK2900867.1"/>
    </source>
</evidence>
<reference evidence="1" key="1">
    <citation type="submission" date="2023-08" db="EMBL/GenBank/DDBJ databases">
        <title>Chromosome-level Genome Assembly of mud carp (Cirrhinus molitorella).</title>
        <authorList>
            <person name="Liu H."/>
        </authorList>
    </citation>
    <scope>NUCLEOTIDE SEQUENCE</scope>
    <source>
        <strain evidence="1">Prfri</strain>
        <tissue evidence="1">Muscle</tissue>
    </source>
</reference>
<keyword evidence="2" id="KW-1185">Reference proteome</keyword>
<dbReference type="AlphaFoldDB" id="A0AA88PUC1"/>
<organism evidence="1 2">
    <name type="scientific">Cirrhinus molitorella</name>
    <name type="common">mud carp</name>
    <dbReference type="NCBI Taxonomy" id="172907"/>
    <lineage>
        <taxon>Eukaryota</taxon>
        <taxon>Metazoa</taxon>
        <taxon>Chordata</taxon>
        <taxon>Craniata</taxon>
        <taxon>Vertebrata</taxon>
        <taxon>Euteleostomi</taxon>
        <taxon>Actinopterygii</taxon>
        <taxon>Neopterygii</taxon>
        <taxon>Teleostei</taxon>
        <taxon>Ostariophysi</taxon>
        <taxon>Cypriniformes</taxon>
        <taxon>Cyprinidae</taxon>
        <taxon>Labeoninae</taxon>
        <taxon>Labeonini</taxon>
        <taxon>Cirrhinus</taxon>
    </lineage>
</organism>
<proteinExistence type="predicted"/>
<accession>A0AA88PUC1</accession>
<name>A0AA88PUC1_9TELE</name>
<evidence type="ECO:0000313" key="2">
    <source>
        <dbReference type="Proteomes" id="UP001187343"/>
    </source>
</evidence>
<sequence>MKALFEQHERSRHAPLPAFTLLSKPLRPREPIIYLVCLGGCGAPEPVSQDVMDHRTFCLSCFLLIPSLIPPPSPFSVLLPVSPSLRISPSPRYSYTQLGPALPSSPIVSPS</sequence>
<dbReference type="Proteomes" id="UP001187343">
    <property type="component" value="Unassembled WGS sequence"/>
</dbReference>
<comment type="caution">
    <text evidence="1">The sequence shown here is derived from an EMBL/GenBank/DDBJ whole genome shotgun (WGS) entry which is preliminary data.</text>
</comment>